<organism evidence="1 2">
    <name type="scientific">Plakobranchus ocellatus</name>
    <dbReference type="NCBI Taxonomy" id="259542"/>
    <lineage>
        <taxon>Eukaryota</taxon>
        <taxon>Metazoa</taxon>
        <taxon>Spiralia</taxon>
        <taxon>Lophotrochozoa</taxon>
        <taxon>Mollusca</taxon>
        <taxon>Gastropoda</taxon>
        <taxon>Heterobranchia</taxon>
        <taxon>Euthyneura</taxon>
        <taxon>Panpulmonata</taxon>
        <taxon>Sacoglossa</taxon>
        <taxon>Placobranchoidea</taxon>
        <taxon>Plakobranchidae</taxon>
        <taxon>Plakobranchus</taxon>
    </lineage>
</organism>
<evidence type="ECO:0008006" key="3">
    <source>
        <dbReference type="Google" id="ProtNLM"/>
    </source>
</evidence>
<protein>
    <recommendedName>
        <fullName evidence="3">DRBM domain-containing protein</fullName>
    </recommendedName>
</protein>
<dbReference type="Proteomes" id="UP000735302">
    <property type="component" value="Unassembled WGS sequence"/>
</dbReference>
<dbReference type="AlphaFoldDB" id="A0AAV3ZIR8"/>
<reference evidence="1 2" key="1">
    <citation type="journal article" date="2021" name="Elife">
        <title>Chloroplast acquisition without the gene transfer in kleptoplastic sea slugs, Plakobranchus ocellatus.</title>
        <authorList>
            <person name="Maeda T."/>
            <person name="Takahashi S."/>
            <person name="Yoshida T."/>
            <person name="Shimamura S."/>
            <person name="Takaki Y."/>
            <person name="Nagai Y."/>
            <person name="Toyoda A."/>
            <person name="Suzuki Y."/>
            <person name="Arimoto A."/>
            <person name="Ishii H."/>
            <person name="Satoh N."/>
            <person name="Nishiyama T."/>
            <person name="Hasebe M."/>
            <person name="Maruyama T."/>
            <person name="Minagawa J."/>
            <person name="Obokata J."/>
            <person name="Shigenobu S."/>
        </authorList>
    </citation>
    <scope>NUCLEOTIDE SEQUENCE [LARGE SCALE GENOMIC DNA]</scope>
</reference>
<keyword evidence="2" id="KW-1185">Reference proteome</keyword>
<gene>
    <name evidence="1" type="ORF">PoB_002120300</name>
</gene>
<proteinExistence type="predicted"/>
<sequence>MLWDNPETGPPTCKSVIMCYNNNMRRPRLGGIGGTMARESALRSAETLLSRVRAPPSASRPTEGPKA</sequence>
<name>A0AAV3ZIR8_9GAST</name>
<dbReference type="EMBL" id="BLXT01002468">
    <property type="protein sequence ID" value="GFN94697.1"/>
    <property type="molecule type" value="Genomic_DNA"/>
</dbReference>
<comment type="caution">
    <text evidence="1">The sequence shown here is derived from an EMBL/GenBank/DDBJ whole genome shotgun (WGS) entry which is preliminary data.</text>
</comment>
<accession>A0AAV3ZIR8</accession>
<evidence type="ECO:0000313" key="1">
    <source>
        <dbReference type="EMBL" id="GFN94697.1"/>
    </source>
</evidence>
<evidence type="ECO:0000313" key="2">
    <source>
        <dbReference type="Proteomes" id="UP000735302"/>
    </source>
</evidence>